<keyword evidence="3" id="KW-1185">Reference proteome</keyword>
<comment type="caution">
    <text evidence="2">The sequence shown here is derived from an EMBL/GenBank/DDBJ whole genome shotgun (WGS) entry which is preliminary data.</text>
</comment>
<dbReference type="RefSeq" id="WP_184740260.1">
    <property type="nucleotide sequence ID" value="NZ_BMRW01000026.1"/>
</dbReference>
<feature type="region of interest" description="Disordered" evidence="1">
    <location>
        <begin position="1"/>
        <end position="48"/>
    </location>
</feature>
<feature type="compositionally biased region" description="Low complexity" evidence="1">
    <location>
        <begin position="10"/>
        <end position="22"/>
    </location>
</feature>
<evidence type="ECO:0000313" key="2">
    <source>
        <dbReference type="EMBL" id="MBB4890791.1"/>
    </source>
</evidence>
<dbReference type="AlphaFoldDB" id="A0A7W7LJN1"/>
<evidence type="ECO:0000313" key="3">
    <source>
        <dbReference type="Proteomes" id="UP000556436"/>
    </source>
</evidence>
<accession>A0A7W7LJN1</accession>
<dbReference type="Proteomes" id="UP000556436">
    <property type="component" value="Unassembled WGS sequence"/>
</dbReference>
<protein>
    <submittedName>
        <fullName evidence="2">Uncharacterized protein</fullName>
    </submittedName>
</protein>
<gene>
    <name evidence="2" type="ORF">FHS38_006881</name>
</gene>
<organism evidence="2 3">
    <name type="scientific">Streptomyces netropsis</name>
    <name type="common">Streptoverticillium netropsis</name>
    <dbReference type="NCBI Taxonomy" id="55404"/>
    <lineage>
        <taxon>Bacteria</taxon>
        <taxon>Bacillati</taxon>
        <taxon>Actinomycetota</taxon>
        <taxon>Actinomycetes</taxon>
        <taxon>Kitasatosporales</taxon>
        <taxon>Streptomycetaceae</taxon>
        <taxon>Streptomyces</taxon>
    </lineage>
</organism>
<dbReference type="EMBL" id="JACHJG010000025">
    <property type="protein sequence ID" value="MBB4890791.1"/>
    <property type="molecule type" value="Genomic_DNA"/>
</dbReference>
<proteinExistence type="predicted"/>
<sequence>MRRIDTAKLAAAQGTGPAPTTRRLTRDLPRTGRRTAVRTQHQAPRRTY</sequence>
<name>A0A7W7LJN1_STRNE</name>
<reference evidence="2 3" key="1">
    <citation type="submission" date="2020-08" db="EMBL/GenBank/DDBJ databases">
        <title>Genomic Encyclopedia of Type Strains, Phase III (KMG-III): the genomes of soil and plant-associated and newly described type strains.</title>
        <authorList>
            <person name="Whitman W."/>
        </authorList>
    </citation>
    <scope>NUCLEOTIDE SEQUENCE [LARGE SCALE GENOMIC DNA]</scope>
    <source>
        <strain evidence="2 3">CECT 3265</strain>
    </source>
</reference>
<evidence type="ECO:0000256" key="1">
    <source>
        <dbReference type="SAM" id="MobiDB-lite"/>
    </source>
</evidence>